<evidence type="ECO:0000256" key="2">
    <source>
        <dbReference type="ARBA" id="ARBA00011245"/>
    </source>
</evidence>
<dbReference type="GO" id="GO:0034599">
    <property type="term" value="P:cellular response to oxidative stress"/>
    <property type="evidence" value="ECO:0007669"/>
    <property type="project" value="TreeGrafter"/>
</dbReference>
<gene>
    <name evidence="15" type="ORF">BLM47_08835</name>
</gene>
<evidence type="ECO:0000256" key="13">
    <source>
        <dbReference type="PIRSR" id="PIRSR000239-1"/>
    </source>
</evidence>
<keyword evidence="6" id="KW-0560">Oxidoreductase</keyword>
<evidence type="ECO:0000256" key="6">
    <source>
        <dbReference type="ARBA" id="ARBA00023002"/>
    </source>
</evidence>
<dbReference type="AlphaFoldDB" id="A0A2A6E052"/>
<keyword evidence="4 15" id="KW-0575">Peroxidase</keyword>
<comment type="similarity">
    <text evidence="10">Belongs to the peroxiredoxin family. BCP/PrxQ subfamily.</text>
</comment>
<evidence type="ECO:0000256" key="5">
    <source>
        <dbReference type="ARBA" id="ARBA00022862"/>
    </source>
</evidence>
<comment type="subunit">
    <text evidence="2">Monomer.</text>
</comment>
<dbReference type="EMBL" id="MOXJ01000019">
    <property type="protein sequence ID" value="PDO10127.1"/>
    <property type="molecule type" value="Genomic_DNA"/>
</dbReference>
<dbReference type="InterPro" id="IPR024706">
    <property type="entry name" value="Peroxiredoxin_AhpC-typ"/>
</dbReference>
<evidence type="ECO:0000256" key="9">
    <source>
        <dbReference type="ARBA" id="ARBA00032824"/>
    </source>
</evidence>
<comment type="caution">
    <text evidence="15">The sequence shown here is derived from an EMBL/GenBank/DDBJ whole genome shotgun (WGS) entry which is preliminary data.</text>
</comment>
<dbReference type="Gene3D" id="3.40.30.10">
    <property type="entry name" value="Glutaredoxin"/>
    <property type="match status" value="1"/>
</dbReference>
<dbReference type="EC" id="1.11.1.24" evidence="3"/>
<keyword evidence="5" id="KW-0049">Antioxidant</keyword>
<dbReference type="SUPFAM" id="SSF52833">
    <property type="entry name" value="Thioredoxin-like"/>
    <property type="match status" value="1"/>
</dbReference>
<dbReference type="InterPro" id="IPR036249">
    <property type="entry name" value="Thioredoxin-like_sf"/>
</dbReference>
<dbReference type="NCBIfam" id="NF006960">
    <property type="entry name" value="PRK09437.1"/>
    <property type="match status" value="1"/>
</dbReference>
<evidence type="ECO:0000256" key="4">
    <source>
        <dbReference type="ARBA" id="ARBA00022559"/>
    </source>
</evidence>
<dbReference type="InterPro" id="IPR050924">
    <property type="entry name" value="Peroxiredoxin_BCP/PrxQ"/>
</dbReference>
<dbReference type="InterPro" id="IPR013766">
    <property type="entry name" value="Thioredoxin_domain"/>
</dbReference>
<organism evidence="15 16">
    <name type="scientific">Candidatus Reconcilbacillus cellulovorans</name>
    <dbReference type="NCBI Taxonomy" id="1906605"/>
    <lineage>
        <taxon>Bacteria</taxon>
        <taxon>Bacillati</taxon>
        <taxon>Bacillota</taxon>
        <taxon>Bacilli</taxon>
        <taxon>Bacillales</taxon>
        <taxon>Paenibacillaceae</taxon>
        <taxon>Candidatus Reconcilbacillus</taxon>
    </lineage>
</organism>
<evidence type="ECO:0000256" key="8">
    <source>
        <dbReference type="ARBA" id="ARBA00023284"/>
    </source>
</evidence>
<evidence type="ECO:0000259" key="14">
    <source>
        <dbReference type="PROSITE" id="PS51352"/>
    </source>
</evidence>
<feature type="active site" description="Cysteine sulfenic acid (-SOH) intermediate; for peroxidase activity" evidence="13">
    <location>
        <position position="48"/>
    </location>
</feature>
<proteinExistence type="inferred from homology"/>
<sequence>MTEPIVRLGEIVPDFTLPSSEGRDISLSEFRGKYVVLYFYPADLTPGCTQEACDFRDRRAEYERLNAQVLGVSPDPVHSHVKFKAKHELPFPLLSDPDCKVLEMFGVWQLRKRYGREYMGVVRSTFLIGPDGRLLREWRNVRVAGHVDEVLAELRKTAAKGGSG</sequence>
<evidence type="ECO:0000256" key="12">
    <source>
        <dbReference type="ARBA" id="ARBA00049091"/>
    </source>
</evidence>
<dbReference type="InterPro" id="IPR000866">
    <property type="entry name" value="AhpC/TSA"/>
</dbReference>
<evidence type="ECO:0000313" key="16">
    <source>
        <dbReference type="Proteomes" id="UP000243688"/>
    </source>
</evidence>
<evidence type="ECO:0000313" key="15">
    <source>
        <dbReference type="EMBL" id="PDO10127.1"/>
    </source>
</evidence>
<dbReference type="GO" id="GO:0045454">
    <property type="term" value="P:cell redox homeostasis"/>
    <property type="evidence" value="ECO:0007669"/>
    <property type="project" value="TreeGrafter"/>
</dbReference>
<evidence type="ECO:0000256" key="7">
    <source>
        <dbReference type="ARBA" id="ARBA00023157"/>
    </source>
</evidence>
<keyword evidence="7" id="KW-1015">Disulfide bond</keyword>
<dbReference type="CDD" id="cd03017">
    <property type="entry name" value="PRX_BCP"/>
    <property type="match status" value="1"/>
</dbReference>
<name>A0A2A6E052_9BACL</name>
<protein>
    <recommendedName>
        <fullName evidence="3">thioredoxin-dependent peroxiredoxin</fullName>
        <ecNumber evidence="3">1.11.1.24</ecNumber>
    </recommendedName>
    <alternativeName>
        <fullName evidence="11">Bacterioferritin comigratory protein</fullName>
    </alternativeName>
    <alternativeName>
        <fullName evidence="9">Thioredoxin peroxidase</fullName>
    </alternativeName>
</protein>
<dbReference type="PANTHER" id="PTHR42801:SF4">
    <property type="entry name" value="AHPC_TSA FAMILY PROTEIN"/>
    <property type="match status" value="1"/>
</dbReference>
<dbReference type="Proteomes" id="UP000243688">
    <property type="component" value="Unassembled WGS sequence"/>
</dbReference>
<dbReference type="FunFam" id="3.40.30.10:FF:000007">
    <property type="entry name" value="Thioredoxin-dependent thiol peroxidase"/>
    <property type="match status" value="1"/>
</dbReference>
<dbReference type="PANTHER" id="PTHR42801">
    <property type="entry name" value="THIOREDOXIN-DEPENDENT PEROXIDE REDUCTASE"/>
    <property type="match status" value="1"/>
</dbReference>
<dbReference type="Pfam" id="PF00578">
    <property type="entry name" value="AhpC-TSA"/>
    <property type="match status" value="1"/>
</dbReference>
<feature type="domain" description="Thioredoxin" evidence="14">
    <location>
        <begin position="6"/>
        <end position="159"/>
    </location>
</feature>
<dbReference type="PIRSF" id="PIRSF000239">
    <property type="entry name" value="AHPC"/>
    <property type="match status" value="1"/>
</dbReference>
<dbReference type="GO" id="GO:0005737">
    <property type="term" value="C:cytoplasm"/>
    <property type="evidence" value="ECO:0007669"/>
    <property type="project" value="TreeGrafter"/>
</dbReference>
<evidence type="ECO:0000256" key="11">
    <source>
        <dbReference type="ARBA" id="ARBA00041373"/>
    </source>
</evidence>
<evidence type="ECO:0000256" key="10">
    <source>
        <dbReference type="ARBA" id="ARBA00038489"/>
    </source>
</evidence>
<keyword evidence="8" id="KW-0676">Redox-active center</keyword>
<reference evidence="15 16" key="1">
    <citation type="submission" date="2016-12" db="EMBL/GenBank/DDBJ databases">
        <title>Candidatus Reconcilibacillus cellulovorans genome.</title>
        <authorList>
            <person name="Kolinko S."/>
            <person name="Wu Y.-W."/>
            <person name="Tachea F."/>
            <person name="Denzel E."/>
            <person name="Hiras J."/>
            <person name="Baecker N."/>
            <person name="Chan L.J."/>
            <person name="Eichorst S.A."/>
            <person name="Frey D."/>
            <person name="Adams P.D."/>
            <person name="Pray T."/>
            <person name="Tanjore D."/>
            <person name="Petzold C.J."/>
            <person name="Gladden J.M."/>
            <person name="Simmons B.A."/>
            <person name="Singer S.W."/>
        </authorList>
    </citation>
    <scope>NUCLEOTIDE SEQUENCE [LARGE SCALE GENOMIC DNA]</scope>
    <source>
        <strain evidence="15">JTherm</strain>
    </source>
</reference>
<evidence type="ECO:0000256" key="1">
    <source>
        <dbReference type="ARBA" id="ARBA00003330"/>
    </source>
</evidence>
<comment type="function">
    <text evidence="1">Thiol-specific peroxidase that catalyzes the reduction of hydrogen peroxide and organic hydroperoxides to water and alcohols, respectively. Plays a role in cell protection against oxidative stress by detoxifying peroxides and as sensor of hydrogen peroxide-mediated signaling events.</text>
</comment>
<comment type="catalytic activity">
    <reaction evidence="12">
        <text>a hydroperoxide + [thioredoxin]-dithiol = an alcohol + [thioredoxin]-disulfide + H2O</text>
        <dbReference type="Rhea" id="RHEA:62620"/>
        <dbReference type="Rhea" id="RHEA-COMP:10698"/>
        <dbReference type="Rhea" id="RHEA-COMP:10700"/>
        <dbReference type="ChEBI" id="CHEBI:15377"/>
        <dbReference type="ChEBI" id="CHEBI:29950"/>
        <dbReference type="ChEBI" id="CHEBI:30879"/>
        <dbReference type="ChEBI" id="CHEBI:35924"/>
        <dbReference type="ChEBI" id="CHEBI:50058"/>
        <dbReference type="EC" id="1.11.1.24"/>
    </reaction>
</comment>
<accession>A0A2A6E052</accession>
<evidence type="ECO:0000256" key="3">
    <source>
        <dbReference type="ARBA" id="ARBA00013017"/>
    </source>
</evidence>
<dbReference type="PROSITE" id="PS51352">
    <property type="entry name" value="THIOREDOXIN_2"/>
    <property type="match status" value="1"/>
</dbReference>
<dbReference type="GO" id="GO:0008379">
    <property type="term" value="F:thioredoxin peroxidase activity"/>
    <property type="evidence" value="ECO:0007669"/>
    <property type="project" value="TreeGrafter"/>
</dbReference>